<organism evidence="5 6">
    <name type="scientific">Sporormia fimetaria CBS 119925</name>
    <dbReference type="NCBI Taxonomy" id="1340428"/>
    <lineage>
        <taxon>Eukaryota</taxon>
        <taxon>Fungi</taxon>
        <taxon>Dikarya</taxon>
        <taxon>Ascomycota</taxon>
        <taxon>Pezizomycotina</taxon>
        <taxon>Dothideomycetes</taxon>
        <taxon>Pleosporomycetidae</taxon>
        <taxon>Pleosporales</taxon>
        <taxon>Sporormiaceae</taxon>
        <taxon>Sporormia</taxon>
    </lineage>
</organism>
<feature type="region of interest" description="Disordered" evidence="1">
    <location>
        <begin position="1471"/>
        <end position="1498"/>
    </location>
</feature>
<feature type="region of interest" description="Disordered" evidence="1">
    <location>
        <begin position="1548"/>
        <end position="1577"/>
    </location>
</feature>
<evidence type="ECO:0000259" key="4">
    <source>
        <dbReference type="Pfam" id="PF25480"/>
    </source>
</evidence>
<dbReference type="InterPro" id="IPR025118">
    <property type="entry name" value="DUF4045"/>
</dbReference>
<dbReference type="GO" id="GO:0008154">
    <property type="term" value="P:actin polymerization or depolymerization"/>
    <property type="evidence" value="ECO:0007669"/>
    <property type="project" value="TreeGrafter"/>
</dbReference>
<dbReference type="SMART" id="SM00262">
    <property type="entry name" value="GEL"/>
    <property type="match status" value="1"/>
</dbReference>
<feature type="region of interest" description="Disordered" evidence="1">
    <location>
        <begin position="34"/>
        <end position="710"/>
    </location>
</feature>
<keyword evidence="6" id="KW-1185">Reference proteome</keyword>
<feature type="compositionally biased region" description="Polar residues" evidence="1">
    <location>
        <begin position="999"/>
        <end position="1011"/>
    </location>
</feature>
<dbReference type="InterPro" id="IPR029006">
    <property type="entry name" value="ADF-H/Gelsolin-like_dom_sf"/>
</dbReference>
<feature type="compositionally biased region" description="Low complexity" evidence="1">
    <location>
        <begin position="377"/>
        <end position="388"/>
    </location>
</feature>
<feature type="compositionally biased region" description="Low complexity" evidence="1">
    <location>
        <begin position="1556"/>
        <end position="1577"/>
    </location>
</feature>
<feature type="compositionally biased region" description="Basic and acidic residues" evidence="1">
    <location>
        <begin position="40"/>
        <end position="52"/>
    </location>
</feature>
<dbReference type="Pfam" id="PF13254">
    <property type="entry name" value="DUF4045"/>
    <property type="match status" value="1"/>
</dbReference>
<feature type="domain" description="Gelsolin-like" evidence="2">
    <location>
        <begin position="1406"/>
        <end position="1471"/>
    </location>
</feature>
<feature type="compositionally biased region" description="Basic and acidic residues" evidence="1">
    <location>
        <begin position="1164"/>
        <end position="1177"/>
    </location>
</feature>
<proteinExistence type="predicted"/>
<dbReference type="GO" id="GO:0051015">
    <property type="term" value="F:actin filament binding"/>
    <property type="evidence" value="ECO:0007669"/>
    <property type="project" value="InterPro"/>
</dbReference>
<feature type="compositionally biased region" description="Basic and acidic residues" evidence="1">
    <location>
        <begin position="515"/>
        <end position="524"/>
    </location>
</feature>
<feature type="domain" description="DUF4045" evidence="3">
    <location>
        <begin position="6"/>
        <end position="775"/>
    </location>
</feature>
<evidence type="ECO:0000256" key="1">
    <source>
        <dbReference type="SAM" id="MobiDB-lite"/>
    </source>
</evidence>
<feature type="compositionally biased region" description="Polar residues" evidence="1">
    <location>
        <begin position="161"/>
        <end position="191"/>
    </location>
</feature>
<dbReference type="EMBL" id="MU006566">
    <property type="protein sequence ID" value="KAF2749389.1"/>
    <property type="molecule type" value="Genomic_DNA"/>
</dbReference>
<feature type="region of interest" description="Disordered" evidence="1">
    <location>
        <begin position="787"/>
        <end position="1185"/>
    </location>
</feature>
<feature type="compositionally biased region" description="Polar residues" evidence="1">
    <location>
        <begin position="308"/>
        <end position="333"/>
    </location>
</feature>
<feature type="compositionally biased region" description="Polar residues" evidence="1">
    <location>
        <begin position="134"/>
        <end position="147"/>
    </location>
</feature>
<reference evidence="5" key="1">
    <citation type="journal article" date="2020" name="Stud. Mycol.">
        <title>101 Dothideomycetes genomes: a test case for predicting lifestyles and emergence of pathogens.</title>
        <authorList>
            <person name="Haridas S."/>
            <person name="Albert R."/>
            <person name="Binder M."/>
            <person name="Bloem J."/>
            <person name="Labutti K."/>
            <person name="Salamov A."/>
            <person name="Andreopoulos B."/>
            <person name="Baker S."/>
            <person name="Barry K."/>
            <person name="Bills G."/>
            <person name="Bluhm B."/>
            <person name="Cannon C."/>
            <person name="Castanera R."/>
            <person name="Culley D."/>
            <person name="Daum C."/>
            <person name="Ezra D."/>
            <person name="Gonzalez J."/>
            <person name="Henrissat B."/>
            <person name="Kuo A."/>
            <person name="Liang C."/>
            <person name="Lipzen A."/>
            <person name="Lutzoni F."/>
            <person name="Magnuson J."/>
            <person name="Mondo S."/>
            <person name="Nolan M."/>
            <person name="Ohm R."/>
            <person name="Pangilinan J."/>
            <person name="Park H.-J."/>
            <person name="Ramirez L."/>
            <person name="Alfaro M."/>
            <person name="Sun H."/>
            <person name="Tritt A."/>
            <person name="Yoshinaga Y."/>
            <person name="Zwiers L.-H."/>
            <person name="Turgeon B."/>
            <person name="Goodwin S."/>
            <person name="Spatafora J."/>
            <person name="Crous P."/>
            <person name="Grigoriev I."/>
        </authorList>
    </citation>
    <scope>NUCLEOTIDE SEQUENCE</scope>
    <source>
        <strain evidence="5">CBS 119925</strain>
    </source>
</reference>
<feature type="compositionally biased region" description="Polar residues" evidence="1">
    <location>
        <begin position="894"/>
        <end position="903"/>
    </location>
</feature>
<evidence type="ECO:0000313" key="5">
    <source>
        <dbReference type="EMBL" id="KAF2749389.1"/>
    </source>
</evidence>
<name>A0A6A6VHW6_9PLEO</name>
<dbReference type="Proteomes" id="UP000799440">
    <property type="component" value="Unassembled WGS sequence"/>
</dbReference>
<dbReference type="Gene3D" id="3.40.20.10">
    <property type="entry name" value="Severin"/>
    <property type="match status" value="3"/>
</dbReference>
<feature type="compositionally biased region" description="Polar residues" evidence="1">
    <location>
        <begin position="366"/>
        <end position="376"/>
    </location>
</feature>
<dbReference type="InterPro" id="IPR057226">
    <property type="entry name" value="DUF7904"/>
</dbReference>
<feature type="compositionally biased region" description="Polar residues" evidence="1">
    <location>
        <begin position="403"/>
        <end position="419"/>
    </location>
</feature>
<dbReference type="SUPFAM" id="SSF55753">
    <property type="entry name" value="Actin depolymerizing proteins"/>
    <property type="match status" value="3"/>
</dbReference>
<evidence type="ECO:0000259" key="3">
    <source>
        <dbReference type="Pfam" id="PF13254"/>
    </source>
</evidence>
<evidence type="ECO:0000313" key="6">
    <source>
        <dbReference type="Proteomes" id="UP000799440"/>
    </source>
</evidence>
<feature type="compositionally biased region" description="Polar residues" evidence="1">
    <location>
        <begin position="624"/>
        <end position="638"/>
    </location>
</feature>
<feature type="compositionally biased region" description="Basic residues" evidence="1">
    <location>
        <begin position="918"/>
        <end position="931"/>
    </location>
</feature>
<feature type="compositionally biased region" description="Low complexity" evidence="1">
    <location>
        <begin position="1480"/>
        <end position="1492"/>
    </location>
</feature>
<dbReference type="GO" id="GO:0005737">
    <property type="term" value="C:cytoplasm"/>
    <property type="evidence" value="ECO:0007669"/>
    <property type="project" value="TreeGrafter"/>
</dbReference>
<dbReference type="Pfam" id="PF25480">
    <property type="entry name" value="DUF7904"/>
    <property type="match status" value="1"/>
</dbReference>
<feature type="domain" description="DUF7904" evidence="4">
    <location>
        <begin position="1284"/>
        <end position="1383"/>
    </location>
</feature>
<feature type="compositionally biased region" description="Polar residues" evidence="1">
    <location>
        <begin position="267"/>
        <end position="281"/>
    </location>
</feature>
<dbReference type="PANTHER" id="PTHR11977:SF133">
    <property type="entry name" value="DUF4045 DOMAIN-CONTAINING PROTEIN"/>
    <property type="match status" value="1"/>
</dbReference>
<evidence type="ECO:0000259" key="2">
    <source>
        <dbReference type="Pfam" id="PF00626"/>
    </source>
</evidence>
<feature type="region of interest" description="Disordered" evidence="1">
    <location>
        <begin position="1197"/>
        <end position="1236"/>
    </location>
</feature>
<dbReference type="GO" id="GO:0015629">
    <property type="term" value="C:actin cytoskeleton"/>
    <property type="evidence" value="ECO:0007669"/>
    <property type="project" value="TreeGrafter"/>
</dbReference>
<sequence>MSEELDPAEFVQRIRQLGQQRDQQDAERVRKLEEEIIQGRSERLARRAERARSLSPDKPTTPHHTDRRDSETKLSATPTPQMNPPGQEPNQQQDPQQARHESLQRLTGTDAPQSLEDLEPKKPAPNAAALRRSGTLSWQQRRPQSGIGSVRRPLSMAASPERTSAAAQPESQEPSSPRASIPTPSRTQIAQSLGDKDPSWFRQTPDRGIGSAAYRKNQDEEAAEATSTSARRALPGMSPNAHTEPELSRPSLDPSPIISASRAGSVMGSNASSNRMSTSITGRDAESAAPATSPLPVLDSQKLPPPSEQGSSVAGGDQTSSVRGFAMSPTQGRISPERTDRPASPTKGMGGFVQSAMLKRSDSVSKRWSAQPTQPLSRQNSNMSNRNSAILNGFNAARLERPSSLSRDNSVEPSTSRPGSSAGDPTGTRGLRERTATNNAEGAFVRPALPRHSRSKSVASSFSEDNRPPDGADPPSPGKRWSPTKSTWLESALSKPESPKPKLPPPQQPSWMAEISRKKQERGSVDLGSPSQSPRMEDPTSGRTSPIKDIQLRPVGPRTTETPKPKAEPLPSRLSASEKPVLSPKPSLSNKSEAKPEISTEGGSMPEDPTQGRAVVAEKLQVAGSKNETNDTPDTDANSPAPESAPVAKGGNDGDSLPPIKLISSPPPIQAGVKVTGSPSPAVKPKPLTPPKKDFRAGLRTRQVPSEQAKTNELSEFQNVFGRLKKAETKNYVAPDPLKDNILRGKSALTVTGGPKPSVRRDELKESLIAKKTEMLAKAQEEEAIAKRKLLGRSDSISRPTPKDPEPKATIPEALAKRNLLGRSDSMSRPLQSKESEEALANNDPIGKQSFQPKSPPLTDSAKSNKLADRFNPALASLLARGPPSAATPAASRDQPSSTNTPSRTDDASPGPELTHMTKGRARGPKRRAPASKKAASKQPEKPAGKAAPLPTRGVPPETPQKPRVVSSGTGSKPPTPPSKSPELSRKVSSEVSRKAETVTLTQAPPQSSRAASPEVSRSRAKPSSPELLRQKPASPVTPRAAAATVSPEANFKPSKPPSPDVPRKKASLDFSRRASAEAKAVPKKPVEPEVKDTTNSLPTPPVEIGPPNRDVPSNLDLTSPGSRSSVKSMTSMFGHQATPTSPPAMRARSPRAHEAAGLVRPADAVKQHQPERERPASKPFGLGLGSLGSLGGLVAARSRESSPPKVGIANSYPASPPASDRPRSEPFEPSPKAGSTEELLAQFFDEPPAYLGELPAHIDTIQILKTPPLDLGPSGKIRSLRKQINEIGDDGTLLALPPQEEHVLFQDSMYVCTHVFEDATRTRHTEVYLWAGNGVADSIVEDVQIFARNIARQKQGKLVVLRQGKETPHFFEALGGIAITRKGYRPGSKEYMLCGRRHLGHITFDEVTFSLNSLCSGFAYIVKTPSGRIFIWRGRGCSAEELSGARLIAMDLHHTPDLIEIDEGSEPASFFSAFPPEATTPKTPNPTSTTPQIPRSAAHWTYKATSEKYRCRLFKMEQQPGTAAPGWGQGLQVSSFFAPLLRRPSWQSAPAEQRSPQSSTFSPQTPSTTPGTPTVPPVVTKVVEVMPFCQRDLEPECVYVLDAFFEMYIIVGPLSRSQSNAFSTALLFAQDYSILAVSEEDRPFLPVTTVVLEGVPRDMKAVFRSWDDRLIPAAGLMQGKLGRGKSLKILKLEKAMSVARRRKGVRT</sequence>
<dbReference type="Pfam" id="PF00626">
    <property type="entry name" value="Gelsolin"/>
    <property type="match status" value="1"/>
</dbReference>
<accession>A0A6A6VHW6</accession>
<dbReference type="InterPro" id="IPR007122">
    <property type="entry name" value="Villin/Gelsolin"/>
</dbReference>
<gene>
    <name evidence="5" type="ORF">M011DRAFT_493102</name>
</gene>
<feature type="compositionally biased region" description="Low complexity" evidence="1">
    <location>
        <begin position="224"/>
        <end position="233"/>
    </location>
</feature>
<dbReference type="GO" id="GO:0005546">
    <property type="term" value="F:phosphatidylinositol-4,5-bisphosphate binding"/>
    <property type="evidence" value="ECO:0007669"/>
    <property type="project" value="TreeGrafter"/>
</dbReference>
<feature type="compositionally biased region" description="Basic and acidic residues" evidence="1">
    <location>
        <begin position="63"/>
        <end position="72"/>
    </location>
</feature>
<feature type="compositionally biased region" description="Basic and acidic residues" evidence="1">
    <location>
        <begin position="1062"/>
        <end position="1077"/>
    </location>
</feature>
<protein>
    <submittedName>
        <fullName evidence="5">Uncharacterized protein</fullName>
    </submittedName>
</protein>
<dbReference type="GO" id="GO:0051016">
    <property type="term" value="P:barbed-end actin filament capping"/>
    <property type="evidence" value="ECO:0007669"/>
    <property type="project" value="TreeGrafter"/>
</dbReference>
<feature type="compositionally biased region" description="Basic and acidic residues" evidence="1">
    <location>
        <begin position="983"/>
        <end position="997"/>
    </location>
</feature>
<dbReference type="GO" id="GO:0051014">
    <property type="term" value="P:actin filament severing"/>
    <property type="evidence" value="ECO:0007669"/>
    <property type="project" value="TreeGrafter"/>
</dbReference>
<dbReference type="PANTHER" id="PTHR11977">
    <property type="entry name" value="VILLIN"/>
    <property type="match status" value="1"/>
</dbReference>
<dbReference type="OrthoDB" id="6375767at2759"/>
<dbReference type="InterPro" id="IPR007123">
    <property type="entry name" value="Gelsolin-like_dom"/>
</dbReference>
<feature type="compositionally biased region" description="Polar residues" evidence="1">
    <location>
        <begin position="1116"/>
        <end position="1140"/>
    </location>
</feature>